<sequence>MDKIMRICKGYFFSLIGFGLFTLVGALVLKFTPFPESWSFFYLLAAMIIVCLFIGLYMGAFFQRAGLLTGLAFSTALMLLILLIVSACFTTFIKLSMLTPAYLIPIGAGALGGILGANMKK</sequence>
<dbReference type="NCBIfam" id="TIGR04086">
    <property type="entry name" value="TIGR04086_membr"/>
    <property type="match status" value="1"/>
</dbReference>
<proteinExistence type="predicted"/>
<gene>
    <name evidence="2" type="ORF">OBO34_05820</name>
</gene>
<keyword evidence="1" id="KW-0812">Transmembrane</keyword>
<accession>A0A9J6QT44</accession>
<evidence type="ECO:0000256" key="1">
    <source>
        <dbReference type="SAM" id="Phobius"/>
    </source>
</evidence>
<dbReference type="EMBL" id="JAOSHN010000002">
    <property type="protein sequence ID" value="MCU7377867.1"/>
    <property type="molecule type" value="Genomic_DNA"/>
</dbReference>
<keyword evidence="1" id="KW-0472">Membrane</keyword>
<feature type="transmembrane region" description="Helical" evidence="1">
    <location>
        <begin position="99"/>
        <end position="117"/>
    </location>
</feature>
<name>A0A9J6QT44_9FIRM</name>
<dbReference type="InterPro" id="IPR023804">
    <property type="entry name" value="DUF3792_TM"/>
</dbReference>
<dbReference type="Pfam" id="PF12670">
    <property type="entry name" value="DUF3792"/>
    <property type="match status" value="1"/>
</dbReference>
<dbReference type="AlphaFoldDB" id="A0A9J6QT44"/>
<feature type="transmembrane region" description="Helical" evidence="1">
    <location>
        <begin position="12"/>
        <end position="32"/>
    </location>
</feature>
<keyword evidence="1" id="KW-1133">Transmembrane helix</keyword>
<keyword evidence="3" id="KW-1185">Reference proteome</keyword>
<evidence type="ECO:0000313" key="3">
    <source>
        <dbReference type="Proteomes" id="UP001065549"/>
    </source>
</evidence>
<evidence type="ECO:0000313" key="2">
    <source>
        <dbReference type="EMBL" id="MCU7377867.1"/>
    </source>
</evidence>
<protein>
    <submittedName>
        <fullName evidence="2">TIGR04086 family membrane protein</fullName>
    </submittedName>
</protein>
<feature type="transmembrane region" description="Helical" evidence="1">
    <location>
        <begin position="71"/>
        <end position="93"/>
    </location>
</feature>
<feature type="transmembrane region" description="Helical" evidence="1">
    <location>
        <begin position="38"/>
        <end position="59"/>
    </location>
</feature>
<dbReference type="RefSeq" id="WP_253019669.1">
    <property type="nucleotide sequence ID" value="NZ_JAOSHN010000002.1"/>
</dbReference>
<organism evidence="2 3">
    <name type="scientific">Hominibacterium faecale</name>
    <dbReference type="NCBI Taxonomy" id="2839743"/>
    <lineage>
        <taxon>Bacteria</taxon>
        <taxon>Bacillati</taxon>
        <taxon>Bacillota</taxon>
        <taxon>Clostridia</taxon>
        <taxon>Peptostreptococcales</taxon>
        <taxon>Anaerovoracaceae</taxon>
        <taxon>Hominibacterium</taxon>
    </lineage>
</organism>
<dbReference type="Proteomes" id="UP001065549">
    <property type="component" value="Unassembled WGS sequence"/>
</dbReference>
<reference evidence="2" key="1">
    <citation type="submission" date="2022-09" db="EMBL/GenBank/DDBJ databases">
        <title>Culturomic study of gut microbiota in children with autism spectrum disorder.</title>
        <authorList>
            <person name="Efimov B.A."/>
            <person name="Chaplin A.V."/>
            <person name="Sokolova S.R."/>
            <person name="Pikina A.P."/>
            <person name="Korzhanova M."/>
            <person name="Belova V."/>
            <person name="Korostin D."/>
        </authorList>
    </citation>
    <scope>NUCLEOTIDE SEQUENCE</scope>
    <source>
        <strain evidence="2">ASD5510</strain>
    </source>
</reference>
<comment type="caution">
    <text evidence="2">The sequence shown here is derived from an EMBL/GenBank/DDBJ whole genome shotgun (WGS) entry which is preliminary data.</text>
</comment>